<dbReference type="NCBIfam" id="TIGR00196">
    <property type="entry name" value="yjeF_cterm"/>
    <property type="match status" value="1"/>
</dbReference>
<name>A0A556MYU2_9FLAO</name>
<comment type="subunit">
    <text evidence="6">Homotetramer.</text>
</comment>
<dbReference type="InterPro" id="IPR029056">
    <property type="entry name" value="Ribokinase-like"/>
</dbReference>
<feature type="binding site" evidence="6">
    <location>
        <position position="149"/>
    </location>
    <ligand>
        <name>(6S)-NADPHX</name>
        <dbReference type="ChEBI" id="CHEBI:64076"/>
    </ligand>
</feature>
<dbReference type="GO" id="GO:0110051">
    <property type="term" value="P:metabolite repair"/>
    <property type="evidence" value="ECO:0007669"/>
    <property type="project" value="TreeGrafter"/>
</dbReference>
<comment type="caution">
    <text evidence="8">The sequence shown here is derived from an EMBL/GenBank/DDBJ whole genome shotgun (WGS) entry which is preliminary data.</text>
</comment>
<dbReference type="Gene3D" id="3.40.1190.20">
    <property type="match status" value="1"/>
</dbReference>
<dbReference type="EMBL" id="VLPL01000004">
    <property type="protein sequence ID" value="TSJ44959.1"/>
    <property type="molecule type" value="Genomic_DNA"/>
</dbReference>
<dbReference type="AlphaFoldDB" id="A0A556MYU2"/>
<comment type="catalytic activity">
    <reaction evidence="6">
        <text>(6S)-NADPHX + ADP = AMP + phosphate + NADPH + H(+)</text>
        <dbReference type="Rhea" id="RHEA:32235"/>
        <dbReference type="ChEBI" id="CHEBI:15378"/>
        <dbReference type="ChEBI" id="CHEBI:43474"/>
        <dbReference type="ChEBI" id="CHEBI:57783"/>
        <dbReference type="ChEBI" id="CHEBI:64076"/>
        <dbReference type="ChEBI" id="CHEBI:456215"/>
        <dbReference type="ChEBI" id="CHEBI:456216"/>
        <dbReference type="EC" id="4.2.1.136"/>
    </reaction>
</comment>
<dbReference type="RefSeq" id="WP_144333081.1">
    <property type="nucleotide sequence ID" value="NZ_VLPL01000004.1"/>
</dbReference>
<feature type="domain" description="YjeF C-terminal" evidence="7">
    <location>
        <begin position="5"/>
        <end position="272"/>
    </location>
</feature>
<evidence type="ECO:0000259" key="7">
    <source>
        <dbReference type="PROSITE" id="PS51383"/>
    </source>
</evidence>
<feature type="binding site" evidence="6">
    <location>
        <position position="212"/>
    </location>
    <ligand>
        <name>AMP</name>
        <dbReference type="ChEBI" id="CHEBI:456215"/>
    </ligand>
</feature>
<keyword evidence="1 6" id="KW-0547">Nucleotide-binding</keyword>
<evidence type="ECO:0000256" key="2">
    <source>
        <dbReference type="ARBA" id="ARBA00022840"/>
    </source>
</evidence>
<feature type="binding site" evidence="6">
    <location>
        <begin position="184"/>
        <end position="188"/>
    </location>
    <ligand>
        <name>AMP</name>
        <dbReference type="ChEBI" id="CHEBI:456215"/>
    </ligand>
</feature>
<dbReference type="GO" id="GO:0005524">
    <property type="term" value="F:ATP binding"/>
    <property type="evidence" value="ECO:0007669"/>
    <property type="project" value="UniProtKB-KW"/>
</dbReference>
<dbReference type="HAMAP" id="MF_01965">
    <property type="entry name" value="NADHX_dehydratase"/>
    <property type="match status" value="1"/>
</dbReference>
<comment type="similarity">
    <text evidence="6">Belongs to the NnrD/CARKD family.</text>
</comment>
<dbReference type="GO" id="GO:0046496">
    <property type="term" value="P:nicotinamide nucleotide metabolic process"/>
    <property type="evidence" value="ECO:0007669"/>
    <property type="project" value="UniProtKB-UniRule"/>
</dbReference>
<evidence type="ECO:0000256" key="1">
    <source>
        <dbReference type="ARBA" id="ARBA00022741"/>
    </source>
</evidence>
<dbReference type="CDD" id="cd01171">
    <property type="entry name" value="YXKO-related"/>
    <property type="match status" value="1"/>
</dbReference>
<keyword evidence="2 6" id="KW-0067">ATP-binding</keyword>
<dbReference type="EC" id="4.2.1.136" evidence="6"/>
<comment type="cofactor">
    <cofactor evidence="6">
        <name>Mg(2+)</name>
        <dbReference type="ChEBI" id="CHEBI:18420"/>
    </cofactor>
</comment>
<dbReference type="GO" id="GO:0052855">
    <property type="term" value="F:ADP-dependent NAD(P)H-hydrate dehydratase activity"/>
    <property type="evidence" value="ECO:0007669"/>
    <property type="project" value="UniProtKB-UniRule"/>
</dbReference>
<protein>
    <recommendedName>
        <fullName evidence="6">ADP-dependent (S)-NAD(P)H-hydrate dehydratase</fullName>
        <ecNumber evidence="6">4.2.1.136</ecNumber>
    </recommendedName>
    <alternativeName>
        <fullName evidence="6">ADP-dependent NAD(P)HX dehydratase</fullName>
    </alternativeName>
</protein>
<gene>
    <name evidence="6" type="primary">nnrD</name>
    <name evidence="8" type="ORF">FO442_10205</name>
</gene>
<feature type="binding site" evidence="6">
    <location>
        <position position="213"/>
    </location>
    <ligand>
        <name>(6S)-NADPHX</name>
        <dbReference type="ChEBI" id="CHEBI:64076"/>
    </ligand>
</feature>
<keyword evidence="4 6" id="KW-0520">NAD</keyword>
<accession>A0A556MYU2</accession>
<evidence type="ECO:0000313" key="8">
    <source>
        <dbReference type="EMBL" id="TSJ44959.1"/>
    </source>
</evidence>
<evidence type="ECO:0000313" key="9">
    <source>
        <dbReference type="Proteomes" id="UP000316008"/>
    </source>
</evidence>
<sequence>MGKLTNSYIKAGLKIREATSNKSDYGHAFILAGRRGMMGAAVIAAKAAARTGVGLLTVGVPAEERFILQTAVPEAMLFMREEDHYPLDRFSGIGIGPGIGTDEVSEEMLVSVLVQSRIPLVLDADALTIISQNKKLFSCIPEQSIITPHSCEFDRLFGMHKDREERINTARDKAREYHIVIVLKGPETAIITAEEVYYNTTGNAGLAKGGSGDALTGIITSFIAQGYAPDVAAKTGVYLHGLAADITLNEQSMESMLITDVLNNFGKAFEEIRS</sequence>
<dbReference type="SUPFAM" id="SSF53613">
    <property type="entry name" value="Ribokinase-like"/>
    <property type="match status" value="1"/>
</dbReference>
<dbReference type="OrthoDB" id="9806925at2"/>
<comment type="catalytic activity">
    <reaction evidence="6">
        <text>(6S)-NADHX + ADP = AMP + phosphate + NADH + H(+)</text>
        <dbReference type="Rhea" id="RHEA:32223"/>
        <dbReference type="ChEBI" id="CHEBI:15378"/>
        <dbReference type="ChEBI" id="CHEBI:43474"/>
        <dbReference type="ChEBI" id="CHEBI:57945"/>
        <dbReference type="ChEBI" id="CHEBI:64074"/>
        <dbReference type="ChEBI" id="CHEBI:456215"/>
        <dbReference type="ChEBI" id="CHEBI:456216"/>
        <dbReference type="EC" id="4.2.1.136"/>
    </reaction>
</comment>
<proteinExistence type="inferred from homology"/>
<evidence type="ECO:0000256" key="6">
    <source>
        <dbReference type="HAMAP-Rule" id="MF_01965"/>
    </source>
</evidence>
<comment type="function">
    <text evidence="6">Catalyzes the dehydration of the S-form of NAD(P)HX at the expense of ADP, which is converted to AMP. Together with NAD(P)HX epimerase, which catalyzes the epimerization of the S- and R-forms, the enzyme allows the repair of both epimers of NAD(P)HX, a damaged form of NAD(P)H that is a result of enzymatic or heat-dependent hydration.</text>
</comment>
<evidence type="ECO:0000256" key="4">
    <source>
        <dbReference type="ARBA" id="ARBA00023027"/>
    </source>
</evidence>
<evidence type="ECO:0000256" key="5">
    <source>
        <dbReference type="ARBA" id="ARBA00023239"/>
    </source>
</evidence>
<dbReference type="PROSITE" id="PS51383">
    <property type="entry name" value="YJEF_C_3"/>
    <property type="match status" value="1"/>
</dbReference>
<dbReference type="Proteomes" id="UP000316008">
    <property type="component" value="Unassembled WGS sequence"/>
</dbReference>
<evidence type="ECO:0000256" key="3">
    <source>
        <dbReference type="ARBA" id="ARBA00022857"/>
    </source>
</evidence>
<dbReference type="Pfam" id="PF01256">
    <property type="entry name" value="Carb_kinase"/>
    <property type="match status" value="1"/>
</dbReference>
<dbReference type="PANTHER" id="PTHR12592">
    <property type="entry name" value="ATP-DEPENDENT (S)-NAD(P)H-HYDRATE DEHYDRATASE FAMILY MEMBER"/>
    <property type="match status" value="1"/>
</dbReference>
<keyword evidence="5 6" id="KW-0456">Lyase</keyword>
<keyword evidence="9" id="KW-1185">Reference proteome</keyword>
<dbReference type="PANTHER" id="PTHR12592:SF0">
    <property type="entry name" value="ATP-DEPENDENT (S)-NAD(P)H-HYDRATE DEHYDRATASE"/>
    <property type="match status" value="1"/>
</dbReference>
<dbReference type="GO" id="GO:0052856">
    <property type="term" value="F:NAD(P)HX epimerase activity"/>
    <property type="evidence" value="ECO:0007669"/>
    <property type="project" value="TreeGrafter"/>
</dbReference>
<dbReference type="InterPro" id="IPR000631">
    <property type="entry name" value="CARKD"/>
</dbReference>
<feature type="binding site" evidence="6">
    <location>
        <position position="98"/>
    </location>
    <ligand>
        <name>(6S)-NADPHX</name>
        <dbReference type="ChEBI" id="CHEBI:64076"/>
    </ligand>
</feature>
<organism evidence="8 9">
    <name type="scientific">Fluviicola chungangensis</name>
    <dbReference type="NCBI Taxonomy" id="2597671"/>
    <lineage>
        <taxon>Bacteria</taxon>
        <taxon>Pseudomonadati</taxon>
        <taxon>Bacteroidota</taxon>
        <taxon>Flavobacteriia</taxon>
        <taxon>Flavobacteriales</taxon>
        <taxon>Crocinitomicaceae</taxon>
        <taxon>Fluviicola</taxon>
    </lineage>
</organism>
<feature type="binding site" evidence="6">
    <location>
        <position position="40"/>
    </location>
    <ligand>
        <name>(6S)-NADPHX</name>
        <dbReference type="ChEBI" id="CHEBI:64076"/>
    </ligand>
</feature>
<reference evidence="8 9" key="1">
    <citation type="submission" date="2019-07" db="EMBL/GenBank/DDBJ databases">
        <authorList>
            <person name="Huq M.A."/>
        </authorList>
    </citation>
    <scope>NUCLEOTIDE SEQUENCE [LARGE SCALE GENOMIC DNA]</scope>
    <source>
        <strain evidence="8 9">MAH-3</strain>
    </source>
</reference>
<keyword evidence="3 6" id="KW-0521">NADP</keyword>